<dbReference type="InterPro" id="IPR000415">
    <property type="entry name" value="Nitroreductase-like"/>
</dbReference>
<sequence length="230" mass="25933">MGAESHISVNGHNHVLYKENALSKEELISKSDAFYKHLDERRSVREYADAPVPKEVVETIIKTASTAPSGAHKQPWTFCAVSNTALKVKIREAAEAEEKESYESRMSDRWLKDLEPMGTNMYKPFLEDAPWLIIIFKKVHDLDSDGKKVNNYYVNESVGIAAGMLITAIHNAGLVTLTHTPSPMNFLAKLLNRPSNERAFLLLPVGYPKTPTYVPDIERKPLEAISKFYE</sequence>
<dbReference type="InterPro" id="IPR029479">
    <property type="entry name" value="Nitroreductase"/>
</dbReference>
<comment type="caution">
    <text evidence="5">The sequence shown here is derived from an EMBL/GenBank/DDBJ whole genome shotgun (WGS) entry which is preliminary data.</text>
</comment>
<dbReference type="SUPFAM" id="SSF55469">
    <property type="entry name" value="FMN-dependent nitroreductase-like"/>
    <property type="match status" value="1"/>
</dbReference>
<dbReference type="OrthoDB" id="9809288at2"/>
<dbReference type="RefSeq" id="WP_133672770.1">
    <property type="nucleotide sequence ID" value="NZ_SNZW01000014.1"/>
</dbReference>
<reference evidence="5 6" key="1">
    <citation type="submission" date="2019-03" db="EMBL/GenBank/DDBJ databases">
        <title>Genomic Encyclopedia of Type Strains, Phase III (KMG-III): the genomes of soil and plant-associated and newly described type strains.</title>
        <authorList>
            <person name="Whitman W."/>
        </authorList>
    </citation>
    <scope>NUCLEOTIDE SEQUENCE [LARGE SCALE GENOMIC DNA]</scope>
    <source>
        <strain evidence="5 6">CECT 8455</strain>
    </source>
</reference>
<keyword evidence="2" id="KW-0288">FMN</keyword>
<organism evidence="5 6">
    <name type="scientific">Maribacter caenipelagi</name>
    <dbReference type="NCBI Taxonomy" id="1447781"/>
    <lineage>
        <taxon>Bacteria</taxon>
        <taxon>Pseudomonadati</taxon>
        <taxon>Bacteroidota</taxon>
        <taxon>Flavobacteriia</taxon>
        <taxon>Flavobacteriales</taxon>
        <taxon>Flavobacteriaceae</taxon>
        <taxon>Maribacter</taxon>
    </lineage>
</organism>
<keyword evidence="6" id="KW-1185">Reference proteome</keyword>
<protein>
    <submittedName>
        <fullName evidence="5">Nitroreductase</fullName>
    </submittedName>
</protein>
<feature type="domain" description="Nitroreductase" evidence="4">
    <location>
        <begin position="39"/>
        <end position="207"/>
    </location>
</feature>
<dbReference type="EMBL" id="SNZW01000014">
    <property type="protein sequence ID" value="TDS15144.1"/>
    <property type="molecule type" value="Genomic_DNA"/>
</dbReference>
<evidence type="ECO:0000313" key="5">
    <source>
        <dbReference type="EMBL" id="TDS15144.1"/>
    </source>
</evidence>
<dbReference type="Pfam" id="PF00881">
    <property type="entry name" value="Nitroreductase"/>
    <property type="match status" value="1"/>
</dbReference>
<evidence type="ECO:0000259" key="4">
    <source>
        <dbReference type="Pfam" id="PF00881"/>
    </source>
</evidence>
<dbReference type="PANTHER" id="PTHR23026:SF90">
    <property type="entry name" value="IODOTYROSINE DEIODINASE 1"/>
    <property type="match status" value="1"/>
</dbReference>
<evidence type="ECO:0000313" key="6">
    <source>
        <dbReference type="Proteomes" id="UP000295274"/>
    </source>
</evidence>
<name>A0A4R7D616_9FLAO</name>
<dbReference type="GO" id="GO:0016491">
    <property type="term" value="F:oxidoreductase activity"/>
    <property type="evidence" value="ECO:0007669"/>
    <property type="project" value="UniProtKB-KW"/>
</dbReference>
<proteinExistence type="predicted"/>
<accession>A0A4R7D616</accession>
<dbReference type="PANTHER" id="PTHR23026">
    <property type="entry name" value="NADPH NITROREDUCTASE"/>
    <property type="match status" value="1"/>
</dbReference>
<dbReference type="Proteomes" id="UP000295274">
    <property type="component" value="Unassembled WGS sequence"/>
</dbReference>
<dbReference type="CDD" id="cd02144">
    <property type="entry name" value="iodotyrosine_dehalogenase"/>
    <property type="match status" value="1"/>
</dbReference>
<dbReference type="Gene3D" id="3.40.109.10">
    <property type="entry name" value="NADH Oxidase"/>
    <property type="match status" value="1"/>
</dbReference>
<evidence type="ECO:0000256" key="1">
    <source>
        <dbReference type="ARBA" id="ARBA00022630"/>
    </source>
</evidence>
<dbReference type="InterPro" id="IPR050627">
    <property type="entry name" value="Nitroreductase/BluB"/>
</dbReference>
<keyword evidence="1" id="KW-0285">Flavoprotein</keyword>
<evidence type="ECO:0000256" key="3">
    <source>
        <dbReference type="ARBA" id="ARBA00023002"/>
    </source>
</evidence>
<gene>
    <name evidence="5" type="ORF">DFQ03_1782</name>
</gene>
<keyword evidence="3" id="KW-0560">Oxidoreductase</keyword>
<evidence type="ECO:0000256" key="2">
    <source>
        <dbReference type="ARBA" id="ARBA00022643"/>
    </source>
</evidence>
<dbReference type="AlphaFoldDB" id="A0A4R7D616"/>